<dbReference type="Proteomes" id="UP000249526">
    <property type="component" value="Unassembled WGS sequence"/>
</dbReference>
<dbReference type="GeneID" id="37163242"/>
<keyword evidence="2" id="KW-0274">FAD</keyword>
<organism evidence="5 6">
    <name type="scientific">Aspergillus piperis CBS 112811</name>
    <dbReference type="NCBI Taxonomy" id="1448313"/>
    <lineage>
        <taxon>Eukaryota</taxon>
        <taxon>Fungi</taxon>
        <taxon>Dikarya</taxon>
        <taxon>Ascomycota</taxon>
        <taxon>Pezizomycotina</taxon>
        <taxon>Eurotiomycetes</taxon>
        <taxon>Eurotiomycetidae</taxon>
        <taxon>Eurotiales</taxon>
        <taxon>Aspergillaceae</taxon>
        <taxon>Aspergillus</taxon>
        <taxon>Aspergillus subgen. Circumdati</taxon>
    </lineage>
</organism>
<dbReference type="EMBL" id="KZ825059">
    <property type="protein sequence ID" value="RAH59043.1"/>
    <property type="molecule type" value="Genomic_DNA"/>
</dbReference>
<evidence type="ECO:0000256" key="3">
    <source>
        <dbReference type="ARBA" id="ARBA00022857"/>
    </source>
</evidence>
<keyword evidence="6" id="KW-1185">Reference proteome</keyword>
<keyword evidence="4" id="KW-0560">Oxidoreductase</keyword>
<evidence type="ECO:0000256" key="1">
    <source>
        <dbReference type="ARBA" id="ARBA00022630"/>
    </source>
</evidence>
<dbReference type="AlphaFoldDB" id="A0A8G1R4D3"/>
<keyword evidence="3" id="KW-0521">NADP</keyword>
<evidence type="ECO:0000256" key="2">
    <source>
        <dbReference type="ARBA" id="ARBA00022827"/>
    </source>
</evidence>
<name>A0A8G1R4D3_9EURO</name>
<dbReference type="GO" id="GO:0016491">
    <property type="term" value="F:oxidoreductase activity"/>
    <property type="evidence" value="ECO:0007669"/>
    <property type="project" value="UniProtKB-KW"/>
</dbReference>
<dbReference type="RefSeq" id="XP_025516965.1">
    <property type="nucleotide sequence ID" value="XM_025659840.1"/>
</dbReference>
<protein>
    <submittedName>
        <fullName evidence="5">FAD/NAD(P)-binding domain-containing protein</fullName>
    </submittedName>
</protein>
<evidence type="ECO:0000313" key="5">
    <source>
        <dbReference type="EMBL" id="RAH59043.1"/>
    </source>
</evidence>
<keyword evidence="1" id="KW-0285">Flavoprotein</keyword>
<accession>A0A8G1R4D3</accession>
<reference evidence="5 6" key="1">
    <citation type="submission" date="2018-02" db="EMBL/GenBank/DDBJ databases">
        <title>The genomes of Aspergillus section Nigri reveals drivers in fungal speciation.</title>
        <authorList>
            <consortium name="DOE Joint Genome Institute"/>
            <person name="Vesth T.C."/>
            <person name="Nybo J."/>
            <person name="Theobald S."/>
            <person name="Brandl J."/>
            <person name="Frisvad J.C."/>
            <person name="Nielsen K.F."/>
            <person name="Lyhne E.K."/>
            <person name="Kogle M.E."/>
            <person name="Kuo A."/>
            <person name="Riley R."/>
            <person name="Clum A."/>
            <person name="Nolan M."/>
            <person name="Lipzen A."/>
            <person name="Salamov A."/>
            <person name="Henrissat B."/>
            <person name="Wiebenga A."/>
            <person name="De vries R.P."/>
            <person name="Grigoriev I.V."/>
            <person name="Mortensen U.H."/>
            <person name="Andersen M.R."/>
            <person name="Baker S.E."/>
        </authorList>
    </citation>
    <scope>NUCLEOTIDE SEQUENCE [LARGE SCALE GENOMIC DNA]</scope>
    <source>
        <strain evidence="5 6">CBS 112811</strain>
    </source>
</reference>
<dbReference type="PANTHER" id="PTHR43098:SF5">
    <property type="entry name" value="DUAL-FUNCTIONAL MONOOXYGENASE_METHYLTRANSFERASE PSOF"/>
    <property type="match status" value="1"/>
</dbReference>
<sequence>MPVYAPARPDVDAIVVGAGFGGIYMCKKLTDQGLSVKVIEAAPDVGGTWYWNRYPGVLPDTRSYFYQYSWDLEDLLKYPWK</sequence>
<dbReference type="Gene3D" id="3.50.50.60">
    <property type="entry name" value="FAD/NAD(P)-binding domain"/>
    <property type="match status" value="1"/>
</dbReference>
<evidence type="ECO:0000313" key="6">
    <source>
        <dbReference type="Proteomes" id="UP000249526"/>
    </source>
</evidence>
<dbReference type="PANTHER" id="PTHR43098">
    <property type="entry name" value="L-ORNITHINE N(5)-MONOOXYGENASE-RELATED"/>
    <property type="match status" value="1"/>
</dbReference>
<gene>
    <name evidence="5" type="ORF">BO85DRAFT_448022</name>
</gene>
<dbReference type="InterPro" id="IPR050775">
    <property type="entry name" value="FAD-binding_Monooxygenases"/>
</dbReference>
<dbReference type="InterPro" id="IPR036188">
    <property type="entry name" value="FAD/NAD-bd_sf"/>
</dbReference>
<dbReference type="SUPFAM" id="SSF51905">
    <property type="entry name" value="FAD/NAD(P)-binding domain"/>
    <property type="match status" value="1"/>
</dbReference>
<evidence type="ECO:0000256" key="4">
    <source>
        <dbReference type="ARBA" id="ARBA00023002"/>
    </source>
</evidence>
<dbReference type="Pfam" id="PF13450">
    <property type="entry name" value="NAD_binding_8"/>
    <property type="match status" value="1"/>
</dbReference>
<proteinExistence type="predicted"/>